<dbReference type="PANTHER" id="PTHR45982:SF1">
    <property type="entry name" value="REGULATOR OF CHROMOSOME CONDENSATION"/>
    <property type="match status" value="1"/>
</dbReference>
<feature type="signal peptide" evidence="1">
    <location>
        <begin position="1"/>
        <end position="22"/>
    </location>
</feature>
<evidence type="ECO:0000259" key="2">
    <source>
        <dbReference type="PROSITE" id="PS51272"/>
    </source>
</evidence>
<dbReference type="RefSeq" id="WP_185122838.1">
    <property type="nucleotide sequence ID" value="NZ_JACJVQ010000024.1"/>
</dbReference>
<protein>
    <submittedName>
        <fullName evidence="3">S-layer homology domain-containing protein</fullName>
    </submittedName>
</protein>
<dbReference type="InterPro" id="IPR051553">
    <property type="entry name" value="Ran_GTPase-activating"/>
</dbReference>
<organism evidence="3 4">
    <name type="scientific">Cohnella thailandensis</name>
    <dbReference type="NCBI Taxonomy" id="557557"/>
    <lineage>
        <taxon>Bacteria</taxon>
        <taxon>Bacillati</taxon>
        <taxon>Bacillota</taxon>
        <taxon>Bacilli</taxon>
        <taxon>Bacillales</taxon>
        <taxon>Paenibacillaceae</taxon>
        <taxon>Cohnella</taxon>
    </lineage>
</organism>
<evidence type="ECO:0000313" key="3">
    <source>
        <dbReference type="EMBL" id="MBB6637628.1"/>
    </source>
</evidence>
<dbReference type="PRINTS" id="PR00633">
    <property type="entry name" value="RCCNDNSATION"/>
</dbReference>
<keyword evidence="1" id="KW-0732">Signal</keyword>
<evidence type="ECO:0000256" key="1">
    <source>
        <dbReference type="SAM" id="SignalP"/>
    </source>
</evidence>
<dbReference type="PANTHER" id="PTHR45982">
    <property type="entry name" value="REGULATOR OF CHROMOSOME CONDENSATION"/>
    <property type="match status" value="1"/>
</dbReference>
<gene>
    <name evidence="3" type="ORF">H7B67_26190</name>
</gene>
<dbReference type="PROSITE" id="PS50012">
    <property type="entry name" value="RCC1_3"/>
    <property type="match status" value="4"/>
</dbReference>
<dbReference type="InterPro" id="IPR001119">
    <property type="entry name" value="SLH_dom"/>
</dbReference>
<proteinExistence type="predicted"/>
<dbReference type="GO" id="GO:0005737">
    <property type="term" value="C:cytoplasm"/>
    <property type="evidence" value="ECO:0007669"/>
    <property type="project" value="TreeGrafter"/>
</dbReference>
<keyword evidence="4" id="KW-1185">Reference proteome</keyword>
<accession>A0A841T5P9</accession>
<dbReference type="Pfam" id="PF13540">
    <property type="entry name" value="RCC1_2"/>
    <property type="match status" value="2"/>
</dbReference>
<evidence type="ECO:0000313" key="4">
    <source>
        <dbReference type="Proteomes" id="UP000535838"/>
    </source>
</evidence>
<dbReference type="AlphaFoldDB" id="A0A841T5P9"/>
<dbReference type="Gene3D" id="2.130.10.30">
    <property type="entry name" value="Regulator of chromosome condensation 1/beta-lactamase-inhibitor protein II"/>
    <property type="match status" value="2"/>
</dbReference>
<feature type="chain" id="PRO_5039334265" evidence="1">
    <location>
        <begin position="23"/>
        <end position="696"/>
    </location>
</feature>
<comment type="caution">
    <text evidence="3">The sequence shown here is derived from an EMBL/GenBank/DDBJ whole genome shotgun (WGS) entry which is preliminary data.</text>
</comment>
<dbReference type="InterPro" id="IPR009091">
    <property type="entry name" value="RCC1/BLIP-II"/>
</dbReference>
<dbReference type="InterPro" id="IPR000408">
    <property type="entry name" value="Reg_chr_condens"/>
</dbReference>
<sequence>MRRKLGLLLLSILLATAMISNLEEASAASTKTEYKKLEAGKFFTAALTTDGTLSIWGSLEGMNEERYMPVFGKAKEWADVSAGIYFITAIKKDGTMWSWGFNDKGQVGNGTTKNVMKPTRIGANKKWRTVSSNYAHSIAIAQDGTLWGWGYNPFGEVGSGDLRDKSKPVQIGKDKDWVQVVTGEFFSIGVKKDGSLYAWGDGEGGSFGNGKSKRYQPTPVKVGTSGWKSLSAGSGHVLALKADGTLWAWGYNGYWQLGNGTNKNALKPIRIGKEAGWVAVSASGYDSYALKKDGTLWGWGETFGGTPRQVGLDRDWSKLAKHAAGGQHVILQKQDGSLWGWGNNGSGQITLGVSSDSSFDMRNIPLEVSQTLPAQGIASEIALAEAHQLIKEDDVGFYKSDVTRELAASLYYYLFDALSWDDLEIPKEEMPYDDLYSAIPKIAYKQGLIEPFFKDRFGLYEPLSRQDFLTGLYRTLKLTGVRLDSLPQQWTKTYADANLVSAKAKEAMQYLDQAGLLKNEGDKLRPVEAVSREEAYVYVWRAYEKYLANTPYSAAAKAFFYDEGYRILAGHGEDTESYFVYDKDVELADWTRFYPRTDGGSYNRDDSLPARITVDYTPGKDERKLDVIAKVIEKEMGIELPSFKQELLAKFDELKIDDLPYAESTGEQYIAVDGKELLIILFNESKTKQRILEVDY</sequence>
<dbReference type="GO" id="GO:0005085">
    <property type="term" value="F:guanyl-nucleotide exchange factor activity"/>
    <property type="evidence" value="ECO:0007669"/>
    <property type="project" value="TreeGrafter"/>
</dbReference>
<reference evidence="3 4" key="1">
    <citation type="submission" date="2020-08" db="EMBL/GenBank/DDBJ databases">
        <title>Cohnella phylogeny.</title>
        <authorList>
            <person name="Dunlap C."/>
        </authorList>
    </citation>
    <scope>NUCLEOTIDE SEQUENCE [LARGE SCALE GENOMIC DNA]</scope>
    <source>
        <strain evidence="3 4">DSM 25241</strain>
    </source>
</reference>
<dbReference type="Pfam" id="PF00415">
    <property type="entry name" value="RCC1"/>
    <property type="match status" value="2"/>
</dbReference>
<dbReference type="SUPFAM" id="SSF50985">
    <property type="entry name" value="RCC1/BLIP-II"/>
    <property type="match status" value="1"/>
</dbReference>
<dbReference type="Proteomes" id="UP000535838">
    <property type="component" value="Unassembled WGS sequence"/>
</dbReference>
<name>A0A841T5P9_9BACL</name>
<feature type="domain" description="SLH" evidence="2">
    <location>
        <begin position="491"/>
        <end position="553"/>
    </location>
</feature>
<dbReference type="EMBL" id="JACJVQ010000024">
    <property type="protein sequence ID" value="MBB6637628.1"/>
    <property type="molecule type" value="Genomic_DNA"/>
</dbReference>
<dbReference type="PROSITE" id="PS51272">
    <property type="entry name" value="SLH"/>
    <property type="match status" value="1"/>
</dbReference>